<evidence type="ECO:0000313" key="2">
    <source>
        <dbReference type="Proteomes" id="UP000294813"/>
    </source>
</evidence>
<dbReference type="AlphaFoldDB" id="A0A4R2RDZ8"/>
<dbReference type="Gene3D" id="1.20.5.190">
    <property type="match status" value="1"/>
</dbReference>
<dbReference type="EMBL" id="SLXT01000031">
    <property type="protein sequence ID" value="TCP61033.1"/>
    <property type="molecule type" value="Genomic_DNA"/>
</dbReference>
<proteinExistence type="predicted"/>
<keyword evidence="2" id="KW-1185">Reference proteome</keyword>
<gene>
    <name evidence="1" type="ORF">EDD73_13130</name>
</gene>
<dbReference type="RefSeq" id="WP_131920521.1">
    <property type="nucleotide sequence ID" value="NZ_JAOQNU010000032.1"/>
</dbReference>
<protein>
    <submittedName>
        <fullName evidence="1">Uncharacterized protein</fullName>
    </submittedName>
</protein>
<name>A0A4R2RDZ8_9FIRM</name>
<accession>A0A4R2RDZ8</accession>
<dbReference type="OrthoDB" id="2084070at2"/>
<sequence length="100" mass="11518">MKSDIQDLKAGQEKIAGDIDEIKTDVQTLKSGKKELYALTKSLEHRQEETTSQLNSLSEDVNYIRGFVTKLEDSRQKTQTVFDALCRRSIEQEENLRRAK</sequence>
<organism evidence="1 2">
    <name type="scientific">Heliophilum fasciatum</name>
    <dbReference type="NCBI Taxonomy" id="35700"/>
    <lineage>
        <taxon>Bacteria</taxon>
        <taxon>Bacillati</taxon>
        <taxon>Bacillota</taxon>
        <taxon>Clostridia</taxon>
        <taxon>Eubacteriales</taxon>
        <taxon>Heliobacteriaceae</taxon>
        <taxon>Heliophilum</taxon>
    </lineage>
</organism>
<reference evidence="1 2" key="1">
    <citation type="submission" date="2019-03" db="EMBL/GenBank/DDBJ databases">
        <title>Genomic Encyclopedia of Type Strains, Phase IV (KMG-IV): sequencing the most valuable type-strain genomes for metagenomic binning, comparative biology and taxonomic classification.</title>
        <authorList>
            <person name="Goeker M."/>
        </authorList>
    </citation>
    <scope>NUCLEOTIDE SEQUENCE [LARGE SCALE GENOMIC DNA]</scope>
    <source>
        <strain evidence="1 2">DSM 11170</strain>
    </source>
</reference>
<comment type="caution">
    <text evidence="1">The sequence shown here is derived from an EMBL/GenBank/DDBJ whole genome shotgun (WGS) entry which is preliminary data.</text>
</comment>
<evidence type="ECO:0000313" key="1">
    <source>
        <dbReference type="EMBL" id="TCP61033.1"/>
    </source>
</evidence>
<dbReference type="Proteomes" id="UP000294813">
    <property type="component" value="Unassembled WGS sequence"/>
</dbReference>